<organism evidence="9 10">
    <name type="scientific">Piscirickettsia litoralis</name>
    <dbReference type="NCBI Taxonomy" id="1891921"/>
    <lineage>
        <taxon>Bacteria</taxon>
        <taxon>Pseudomonadati</taxon>
        <taxon>Pseudomonadota</taxon>
        <taxon>Gammaproteobacteria</taxon>
        <taxon>Thiotrichales</taxon>
        <taxon>Piscirickettsiaceae</taxon>
        <taxon>Piscirickettsia</taxon>
    </lineage>
</organism>
<dbReference type="NCBIfam" id="TIGR01988">
    <property type="entry name" value="Ubi-OHases"/>
    <property type="match status" value="1"/>
</dbReference>
<dbReference type="EMBL" id="MDTU01000001">
    <property type="protein sequence ID" value="ODN42737.1"/>
    <property type="molecule type" value="Genomic_DNA"/>
</dbReference>
<comment type="similarity">
    <text evidence="3">Belongs to the UbiH/COQ6 family.</text>
</comment>
<keyword evidence="7" id="KW-0503">Monooxygenase</keyword>
<keyword evidence="9" id="KW-0830">Ubiquinone</keyword>
<dbReference type="SUPFAM" id="SSF51905">
    <property type="entry name" value="FAD/NAD(P)-binding domain"/>
    <property type="match status" value="1"/>
</dbReference>
<reference evidence="9 10" key="1">
    <citation type="submission" date="2016-08" db="EMBL/GenBank/DDBJ databases">
        <title>Draft genome sequence of Candidatus Piscirickettsia litoralis, from seawater.</title>
        <authorList>
            <person name="Wan X."/>
            <person name="Lee A.J."/>
            <person name="Hou S."/>
            <person name="Donachie S.P."/>
        </authorList>
    </citation>
    <scope>NUCLEOTIDE SEQUENCE [LARGE SCALE GENOMIC DNA]</scope>
    <source>
        <strain evidence="9 10">Y2</strain>
    </source>
</reference>
<evidence type="ECO:0000256" key="5">
    <source>
        <dbReference type="ARBA" id="ARBA00022827"/>
    </source>
</evidence>
<accession>A0ABX3A1K1</accession>
<dbReference type="PANTHER" id="PTHR43876">
    <property type="entry name" value="UBIQUINONE BIOSYNTHESIS MONOOXYGENASE COQ6, MITOCHONDRIAL"/>
    <property type="match status" value="1"/>
</dbReference>
<keyword evidence="6" id="KW-0560">Oxidoreductase</keyword>
<comment type="caution">
    <text evidence="9">The sequence shown here is derived from an EMBL/GenBank/DDBJ whole genome shotgun (WGS) entry which is preliminary data.</text>
</comment>
<sequence length="412" mass="45929">MKSFDIVVMGGGMTGLAAAAFAAQQGFNVALIEKNQLKLKPLSIQLKTGGVYSPRVSAITPCSQAFLEHLSAWQSICEQRCSAYQAMEVWESLGSGRIRFEAADVRADHLGHIIENEVIVQALLERVQELDIAIYSDTQAVNLDIKEEYAELHLQSADRLRALVVIGADGGQSWVRHQLSWPVTSRDYQQCALVTTVRTERTHQRTAWQRFLLTGPLAFLPLDDPHYSSIVWSLDKNCVERVLNLAEPEFKRELEQAVAGHLGKITDVAKRFSFPLRAEHACGYARPRVALVGDAAHRIHPLAGQGINLGFLDAMALIDVLTQVREKKRDIGHMMTLQKYERMRYGHNALTSATMTGFKELFSTQAEPLVWLRSMGLKLTNQTGFIKRELIKQAMGRKPAVLVGSPSSLEQV</sequence>
<dbReference type="Pfam" id="PF01494">
    <property type="entry name" value="FAD_binding_3"/>
    <property type="match status" value="1"/>
</dbReference>
<dbReference type="InterPro" id="IPR051205">
    <property type="entry name" value="UbiH/COQ6_monooxygenase"/>
</dbReference>
<dbReference type="PANTHER" id="PTHR43876:SF7">
    <property type="entry name" value="UBIQUINONE BIOSYNTHESIS MONOOXYGENASE COQ6, MITOCHONDRIAL"/>
    <property type="match status" value="1"/>
</dbReference>
<evidence type="ECO:0000256" key="3">
    <source>
        <dbReference type="ARBA" id="ARBA00005349"/>
    </source>
</evidence>
<evidence type="ECO:0000256" key="6">
    <source>
        <dbReference type="ARBA" id="ARBA00023002"/>
    </source>
</evidence>
<evidence type="ECO:0000313" key="10">
    <source>
        <dbReference type="Proteomes" id="UP000094329"/>
    </source>
</evidence>
<evidence type="ECO:0000313" key="9">
    <source>
        <dbReference type="EMBL" id="ODN42737.1"/>
    </source>
</evidence>
<evidence type="ECO:0000256" key="4">
    <source>
        <dbReference type="ARBA" id="ARBA00022630"/>
    </source>
</evidence>
<dbReference type="Gene3D" id="3.50.50.60">
    <property type="entry name" value="FAD/NAD(P)-binding domain"/>
    <property type="match status" value="2"/>
</dbReference>
<evidence type="ECO:0000256" key="2">
    <source>
        <dbReference type="ARBA" id="ARBA00004749"/>
    </source>
</evidence>
<dbReference type="InterPro" id="IPR036188">
    <property type="entry name" value="FAD/NAD-bd_sf"/>
</dbReference>
<dbReference type="InterPro" id="IPR002938">
    <property type="entry name" value="FAD-bd"/>
</dbReference>
<dbReference type="InterPro" id="IPR018168">
    <property type="entry name" value="Ubi_Hdrlase_CS"/>
</dbReference>
<comment type="cofactor">
    <cofactor evidence="1">
        <name>FAD</name>
        <dbReference type="ChEBI" id="CHEBI:57692"/>
    </cofactor>
</comment>
<evidence type="ECO:0000256" key="1">
    <source>
        <dbReference type="ARBA" id="ARBA00001974"/>
    </source>
</evidence>
<dbReference type="PROSITE" id="PS01304">
    <property type="entry name" value="UBIH"/>
    <property type="match status" value="1"/>
</dbReference>
<dbReference type="RefSeq" id="WP_069312535.1">
    <property type="nucleotide sequence ID" value="NZ_MDTU01000001.1"/>
</dbReference>
<protein>
    <submittedName>
        <fullName evidence="9">Ubiquinone biosynthesis protein</fullName>
    </submittedName>
</protein>
<gene>
    <name evidence="9" type="ORF">BGC07_07130</name>
</gene>
<evidence type="ECO:0000259" key="8">
    <source>
        <dbReference type="Pfam" id="PF01494"/>
    </source>
</evidence>
<comment type="pathway">
    <text evidence="2">Cofactor biosynthesis; ubiquinone biosynthesis.</text>
</comment>
<evidence type="ECO:0000256" key="7">
    <source>
        <dbReference type="ARBA" id="ARBA00023033"/>
    </source>
</evidence>
<keyword evidence="10" id="KW-1185">Reference proteome</keyword>
<keyword evidence="5" id="KW-0274">FAD</keyword>
<keyword evidence="4" id="KW-0285">Flavoprotein</keyword>
<feature type="domain" description="FAD-binding" evidence="8">
    <location>
        <begin position="5"/>
        <end position="328"/>
    </location>
</feature>
<name>A0ABX3A1K1_9GAMM</name>
<dbReference type="PRINTS" id="PR00420">
    <property type="entry name" value="RNGMNOXGNASE"/>
</dbReference>
<dbReference type="Proteomes" id="UP000094329">
    <property type="component" value="Unassembled WGS sequence"/>
</dbReference>
<proteinExistence type="inferred from homology"/>
<dbReference type="InterPro" id="IPR010971">
    <property type="entry name" value="UbiH/COQ6"/>
</dbReference>